<comment type="caution">
    <text evidence="1">The sequence shown here is derived from an EMBL/GenBank/DDBJ whole genome shotgun (WGS) entry which is preliminary data.</text>
</comment>
<accession>A0A0F9L7C2</accession>
<dbReference type="AlphaFoldDB" id="A0A0F9L7C2"/>
<sequence>MAIVITKINAYNVILEKKREYPNDIPLDDEGNISSAFREYIKLMFTPEEAEIVQHLDIKPLTVNAIAKRIGKDRKETNLILKEMADQGIIQDIGGYSYFLTVAHLFNIGFKYSKAMERLGKKGADLYQQFFIKDKYYKRYESSDAGTPLTRIIPIDNQLIDNHKYRMQKKFMV</sequence>
<name>A0A0F9L7C2_9ZZZZ</name>
<protein>
    <submittedName>
        <fullName evidence="1">Uncharacterized protein</fullName>
    </submittedName>
</protein>
<dbReference type="SUPFAM" id="SSF46785">
    <property type="entry name" value="Winged helix' DNA-binding domain"/>
    <property type="match status" value="1"/>
</dbReference>
<reference evidence="1" key="1">
    <citation type="journal article" date="2015" name="Nature">
        <title>Complex archaea that bridge the gap between prokaryotes and eukaryotes.</title>
        <authorList>
            <person name="Spang A."/>
            <person name="Saw J.H."/>
            <person name="Jorgensen S.L."/>
            <person name="Zaremba-Niedzwiedzka K."/>
            <person name="Martijn J."/>
            <person name="Lind A.E."/>
            <person name="van Eijk R."/>
            <person name="Schleper C."/>
            <person name="Guy L."/>
            <person name="Ettema T.J."/>
        </authorList>
    </citation>
    <scope>NUCLEOTIDE SEQUENCE</scope>
</reference>
<evidence type="ECO:0000313" key="1">
    <source>
        <dbReference type="EMBL" id="KKM90764.1"/>
    </source>
</evidence>
<gene>
    <name evidence="1" type="ORF">LCGC14_1235340</name>
</gene>
<proteinExistence type="predicted"/>
<organism evidence="1">
    <name type="scientific">marine sediment metagenome</name>
    <dbReference type="NCBI Taxonomy" id="412755"/>
    <lineage>
        <taxon>unclassified sequences</taxon>
        <taxon>metagenomes</taxon>
        <taxon>ecological metagenomes</taxon>
    </lineage>
</organism>
<dbReference type="InterPro" id="IPR036390">
    <property type="entry name" value="WH_DNA-bd_sf"/>
</dbReference>
<dbReference type="EMBL" id="LAZR01006629">
    <property type="protein sequence ID" value="KKM90764.1"/>
    <property type="molecule type" value="Genomic_DNA"/>
</dbReference>